<dbReference type="InterPro" id="IPR001806">
    <property type="entry name" value="Small_GTPase"/>
</dbReference>
<protein>
    <submittedName>
        <fullName evidence="3">Uncharacterized protein</fullName>
    </submittedName>
</protein>
<dbReference type="PRINTS" id="PR00449">
    <property type="entry name" value="RASTRNSFRMNG"/>
</dbReference>
<dbReference type="InterPro" id="IPR027417">
    <property type="entry name" value="P-loop_NTPase"/>
</dbReference>
<dbReference type="PANTHER" id="PTHR47977">
    <property type="entry name" value="RAS-RELATED PROTEIN RAB"/>
    <property type="match status" value="1"/>
</dbReference>
<name>A0A7S3HZ72_9SPIT</name>
<dbReference type="GO" id="GO:0005525">
    <property type="term" value="F:GTP binding"/>
    <property type="evidence" value="ECO:0007669"/>
    <property type="project" value="UniProtKB-KW"/>
</dbReference>
<dbReference type="NCBIfam" id="TIGR00231">
    <property type="entry name" value="small_GTP"/>
    <property type="match status" value="1"/>
</dbReference>
<dbReference type="SMART" id="SM00173">
    <property type="entry name" value="RAS"/>
    <property type="match status" value="1"/>
</dbReference>
<gene>
    <name evidence="3" type="ORF">FEHR0123_LOCUS4231</name>
</gene>
<dbReference type="InterPro" id="IPR005225">
    <property type="entry name" value="Small_GTP-bd"/>
</dbReference>
<sequence>MLLRVGEGKPFASQKTEPTIGVDCKSKTFLHEDLKVRLQLWDTAGQERFRTLTTSYYRGTHCCVLVFDITNPESFYHLYQWIDQYNFYCEFPMKNIIIVGNKYDMEAKRQVSELEIRQFCESMDCLYVRCSVLSDEGVEALITTIISKCIELEDKVVGAGVTAGAKSQSNIFSLGGSDGITSGDIGNINPMRLDVPKKKAACCLKGQ</sequence>
<dbReference type="InterPro" id="IPR050227">
    <property type="entry name" value="Rab"/>
</dbReference>
<dbReference type="CDD" id="cd00154">
    <property type="entry name" value="Rab"/>
    <property type="match status" value="1"/>
</dbReference>
<accession>A0A7S3HZ72</accession>
<keyword evidence="1" id="KW-0547">Nucleotide-binding</keyword>
<reference evidence="3" key="1">
    <citation type="submission" date="2021-01" db="EMBL/GenBank/DDBJ databases">
        <authorList>
            <person name="Corre E."/>
            <person name="Pelletier E."/>
            <person name="Niang G."/>
            <person name="Scheremetjew M."/>
            <person name="Finn R."/>
            <person name="Kale V."/>
            <person name="Holt S."/>
            <person name="Cochrane G."/>
            <person name="Meng A."/>
            <person name="Brown T."/>
            <person name="Cohen L."/>
        </authorList>
    </citation>
    <scope>NUCLEOTIDE SEQUENCE</scope>
    <source>
        <strain evidence="3">Fehren 1</strain>
    </source>
</reference>
<proteinExistence type="predicted"/>
<dbReference type="Pfam" id="PF00071">
    <property type="entry name" value="Ras"/>
    <property type="match status" value="1"/>
</dbReference>
<dbReference type="Gene3D" id="3.40.50.300">
    <property type="entry name" value="P-loop containing nucleotide triphosphate hydrolases"/>
    <property type="match status" value="1"/>
</dbReference>
<dbReference type="FunFam" id="3.40.50.300:FF:001447">
    <property type="entry name" value="Ras-related protein Rab-1B"/>
    <property type="match status" value="1"/>
</dbReference>
<dbReference type="EMBL" id="HBIE01013845">
    <property type="protein sequence ID" value="CAE0309317.1"/>
    <property type="molecule type" value="Transcribed_RNA"/>
</dbReference>
<dbReference type="SMART" id="SM00174">
    <property type="entry name" value="RHO"/>
    <property type="match status" value="1"/>
</dbReference>
<dbReference type="PROSITE" id="PS51419">
    <property type="entry name" value="RAB"/>
    <property type="match status" value="1"/>
</dbReference>
<evidence type="ECO:0000256" key="1">
    <source>
        <dbReference type="ARBA" id="ARBA00022741"/>
    </source>
</evidence>
<dbReference type="GO" id="GO:0003924">
    <property type="term" value="F:GTPase activity"/>
    <property type="evidence" value="ECO:0007669"/>
    <property type="project" value="InterPro"/>
</dbReference>
<evidence type="ECO:0000313" key="3">
    <source>
        <dbReference type="EMBL" id="CAE0309317.1"/>
    </source>
</evidence>
<dbReference type="SMART" id="SM00175">
    <property type="entry name" value="RAB"/>
    <property type="match status" value="1"/>
</dbReference>
<organism evidence="3">
    <name type="scientific">Favella ehrenbergii</name>
    <dbReference type="NCBI Taxonomy" id="182087"/>
    <lineage>
        <taxon>Eukaryota</taxon>
        <taxon>Sar</taxon>
        <taxon>Alveolata</taxon>
        <taxon>Ciliophora</taxon>
        <taxon>Intramacronucleata</taxon>
        <taxon>Spirotrichea</taxon>
        <taxon>Choreotrichia</taxon>
        <taxon>Tintinnida</taxon>
        <taxon>Xystonellidae</taxon>
        <taxon>Favella</taxon>
    </lineage>
</organism>
<keyword evidence="2" id="KW-0342">GTP-binding</keyword>
<evidence type="ECO:0000256" key="2">
    <source>
        <dbReference type="ARBA" id="ARBA00023134"/>
    </source>
</evidence>
<dbReference type="AlphaFoldDB" id="A0A7S3HZ72"/>
<dbReference type="PROSITE" id="PS51421">
    <property type="entry name" value="RAS"/>
    <property type="match status" value="1"/>
</dbReference>
<dbReference type="SUPFAM" id="SSF52540">
    <property type="entry name" value="P-loop containing nucleoside triphosphate hydrolases"/>
    <property type="match status" value="1"/>
</dbReference>